<accession>A0AAN6TYA2</accession>
<keyword evidence="2" id="KW-0812">Transmembrane</keyword>
<feature type="transmembrane region" description="Helical" evidence="2">
    <location>
        <begin position="20"/>
        <end position="38"/>
    </location>
</feature>
<reference evidence="4" key="2">
    <citation type="submission" date="2023-05" db="EMBL/GenBank/DDBJ databases">
        <authorList>
            <consortium name="Lawrence Berkeley National Laboratory"/>
            <person name="Steindorff A."/>
            <person name="Hensen N."/>
            <person name="Bonometti L."/>
            <person name="Westerberg I."/>
            <person name="Brannstrom I.O."/>
            <person name="Guillou S."/>
            <person name="Cros-Aarteil S."/>
            <person name="Calhoun S."/>
            <person name="Haridas S."/>
            <person name="Kuo A."/>
            <person name="Mondo S."/>
            <person name="Pangilinan J."/>
            <person name="Riley R."/>
            <person name="Labutti K."/>
            <person name="Andreopoulos B."/>
            <person name="Lipzen A."/>
            <person name="Chen C."/>
            <person name="Yanf M."/>
            <person name="Daum C."/>
            <person name="Ng V."/>
            <person name="Clum A."/>
            <person name="Ohm R."/>
            <person name="Martin F."/>
            <person name="Silar P."/>
            <person name="Natvig D."/>
            <person name="Lalanne C."/>
            <person name="Gautier V."/>
            <person name="Ament-Velasquez S.L."/>
            <person name="Kruys A."/>
            <person name="Hutchinson M.I."/>
            <person name="Powell A.J."/>
            <person name="Barry K."/>
            <person name="Miller A.N."/>
            <person name="Grigoriev I.V."/>
            <person name="Debuchy R."/>
            <person name="Gladieux P."/>
            <person name="Thoren M.H."/>
            <person name="Johannesson H."/>
        </authorList>
    </citation>
    <scope>NUCLEOTIDE SEQUENCE</scope>
    <source>
        <strain evidence="4">CBS 731.68</strain>
    </source>
</reference>
<evidence type="ECO:0000256" key="1">
    <source>
        <dbReference type="SAM" id="MobiDB-lite"/>
    </source>
</evidence>
<name>A0AAN6TYA2_9PEZI</name>
<feature type="domain" description="Peptide N-acetyl-beta-D-glucosaminyl asparaginase amidase A N-terminal" evidence="3">
    <location>
        <begin position="124"/>
        <end position="443"/>
    </location>
</feature>
<gene>
    <name evidence="4" type="ORF">N657DRAFT_635238</name>
</gene>
<proteinExistence type="predicted"/>
<keyword evidence="2" id="KW-0472">Membrane</keyword>
<dbReference type="RefSeq" id="XP_062646271.1">
    <property type="nucleotide sequence ID" value="XM_062791330.1"/>
</dbReference>
<dbReference type="InterPro" id="IPR021102">
    <property type="entry name" value="PNGase_A"/>
</dbReference>
<keyword evidence="2" id="KW-1133">Transmembrane helix</keyword>
<keyword evidence="5" id="KW-1185">Reference proteome</keyword>
<evidence type="ECO:0000313" key="4">
    <source>
        <dbReference type="EMBL" id="KAK4122500.1"/>
    </source>
</evidence>
<dbReference type="GeneID" id="87828099"/>
<comment type="caution">
    <text evidence="4">The sequence shown here is derived from an EMBL/GenBank/DDBJ whole genome shotgun (WGS) entry which is preliminary data.</text>
</comment>
<evidence type="ECO:0000313" key="5">
    <source>
        <dbReference type="Proteomes" id="UP001302602"/>
    </source>
</evidence>
<evidence type="ECO:0000256" key="2">
    <source>
        <dbReference type="SAM" id="Phobius"/>
    </source>
</evidence>
<dbReference type="Proteomes" id="UP001302602">
    <property type="component" value="Unassembled WGS sequence"/>
</dbReference>
<dbReference type="Pfam" id="PF25156">
    <property type="entry name" value="PNGase_A_C"/>
    <property type="match status" value="1"/>
</dbReference>
<dbReference type="InterPro" id="IPR056948">
    <property type="entry name" value="PNGaseA_N"/>
</dbReference>
<dbReference type="Pfam" id="PF12222">
    <property type="entry name" value="PNGaseA"/>
    <property type="match status" value="1"/>
</dbReference>
<protein>
    <recommendedName>
        <fullName evidence="3">Peptide N-acetyl-beta-D-glucosaminyl asparaginase amidase A N-terminal domain-containing protein</fullName>
    </recommendedName>
</protein>
<sequence>MAALDVEKRAVLAPPTRRTLPCLALFLGVLVTISIGAISRRCSEKTFLFTGYIGSQADHSHFRLKSQAVNSRSPTAKADETTSVTSSAAASTPTVLKTFEVAQPVLMPDGPAESDGSPRHGKDYSPEQCTVQLMRHDFAWSYDAPFVGTYTPPDCEFNRVVLNFSVVSQGRQFDRLAIMYFGDTEVWRTSTAEPTAPPGISWIYLKDMTEYMYFWKSPQKIIFDLGNLINDKYTGIFNATMTAIFHNADVLTEQAPPSDLIIPISARHGANNSVSRFMLPAENATNTINLPRNIRRAVFSVSANGQAGEEFWWSNVLQNDIYTFNATAGELPGLSPFREVQALIDGQLAGVEWPFPVIFTGGVVPSLHRPIVGIHAFDLREHEIDITPFLPLLCDGKKHTFTIRVAGLNSTGNSTSATPLTDSVNESWYVTGKLFLWLDDDPYSITTGDAPTIVSPRPTIVITRSLTTTPNGTNETLTYTTSVQRTLQITARNLKTQHYSSSSSSSPAASWSQSLRYTNNGHITAFGYAQVNNLLISGNDTAVLVPEMPFSTSTTTTTSPSSSSLRPNASGLSVYRAAYTYPLLCNSSYAVSPQGGNLSISAHLWQGKELTVEGPSVFVTGLEAFFSSRPGDDDGDGEEDGYIAAAGGGWWGRGALASRLETIKEGTAELRQSGDGRESIGWGEARQVFWFGVEASSSSHDHWRVGRREELYYREVEAVNGTVVEDLRRMKGREEEGGSEGWKRTVLADAAALVYA</sequence>
<organism evidence="4 5">
    <name type="scientific">Parathielavia appendiculata</name>
    <dbReference type="NCBI Taxonomy" id="2587402"/>
    <lineage>
        <taxon>Eukaryota</taxon>
        <taxon>Fungi</taxon>
        <taxon>Dikarya</taxon>
        <taxon>Ascomycota</taxon>
        <taxon>Pezizomycotina</taxon>
        <taxon>Sordariomycetes</taxon>
        <taxon>Sordariomycetidae</taxon>
        <taxon>Sordariales</taxon>
        <taxon>Chaetomiaceae</taxon>
        <taxon>Parathielavia</taxon>
    </lineage>
</organism>
<dbReference type="EMBL" id="MU853231">
    <property type="protein sequence ID" value="KAK4122500.1"/>
    <property type="molecule type" value="Genomic_DNA"/>
</dbReference>
<reference evidence="4" key="1">
    <citation type="journal article" date="2023" name="Mol. Phylogenet. Evol.">
        <title>Genome-scale phylogeny and comparative genomics of the fungal order Sordariales.</title>
        <authorList>
            <person name="Hensen N."/>
            <person name="Bonometti L."/>
            <person name="Westerberg I."/>
            <person name="Brannstrom I.O."/>
            <person name="Guillou S."/>
            <person name="Cros-Aarteil S."/>
            <person name="Calhoun S."/>
            <person name="Haridas S."/>
            <person name="Kuo A."/>
            <person name="Mondo S."/>
            <person name="Pangilinan J."/>
            <person name="Riley R."/>
            <person name="LaButti K."/>
            <person name="Andreopoulos B."/>
            <person name="Lipzen A."/>
            <person name="Chen C."/>
            <person name="Yan M."/>
            <person name="Daum C."/>
            <person name="Ng V."/>
            <person name="Clum A."/>
            <person name="Steindorff A."/>
            <person name="Ohm R.A."/>
            <person name="Martin F."/>
            <person name="Silar P."/>
            <person name="Natvig D.O."/>
            <person name="Lalanne C."/>
            <person name="Gautier V."/>
            <person name="Ament-Velasquez S.L."/>
            <person name="Kruys A."/>
            <person name="Hutchinson M.I."/>
            <person name="Powell A.J."/>
            <person name="Barry K."/>
            <person name="Miller A.N."/>
            <person name="Grigoriev I.V."/>
            <person name="Debuchy R."/>
            <person name="Gladieux P."/>
            <person name="Hiltunen Thoren M."/>
            <person name="Johannesson H."/>
        </authorList>
    </citation>
    <scope>NUCLEOTIDE SEQUENCE</scope>
    <source>
        <strain evidence="4">CBS 731.68</strain>
    </source>
</reference>
<dbReference type="PANTHER" id="PTHR31104">
    <property type="entry name" value="PEPTIDE-N4-(N-ACETYL-BETA-GLUCOSAMINYL)ASPARAGINE AMIDASE A PROTEIN"/>
    <property type="match status" value="1"/>
</dbReference>
<evidence type="ECO:0000259" key="3">
    <source>
        <dbReference type="Pfam" id="PF12222"/>
    </source>
</evidence>
<dbReference type="AlphaFoldDB" id="A0AAN6TYA2"/>
<feature type="region of interest" description="Disordered" evidence="1">
    <location>
        <begin position="66"/>
        <end position="89"/>
    </location>
</feature>